<dbReference type="InterPro" id="IPR015422">
    <property type="entry name" value="PyrdxlP-dep_Trfase_small"/>
</dbReference>
<dbReference type="Proteomes" id="UP000245974">
    <property type="component" value="Unassembled WGS sequence"/>
</dbReference>
<evidence type="ECO:0000256" key="7">
    <source>
        <dbReference type="RuleBase" id="RU003560"/>
    </source>
</evidence>
<dbReference type="GO" id="GO:0003992">
    <property type="term" value="F:N2-acetyl-L-ornithine:2-oxoglutarate 5-aminotransferase activity"/>
    <property type="evidence" value="ECO:0007669"/>
    <property type="project" value="UniProtKB-EC"/>
</dbReference>
<keyword evidence="2 8" id="KW-0032">Aminotransferase</keyword>
<evidence type="ECO:0000256" key="3">
    <source>
        <dbReference type="ARBA" id="ARBA00022605"/>
    </source>
</evidence>
<keyword evidence="9" id="KW-1185">Reference proteome</keyword>
<dbReference type="NCBIfam" id="TIGR00707">
    <property type="entry name" value="argD"/>
    <property type="match status" value="1"/>
</dbReference>
<dbReference type="EC" id="2.6.1.11" evidence="8"/>
<evidence type="ECO:0000256" key="2">
    <source>
        <dbReference type="ARBA" id="ARBA00022576"/>
    </source>
</evidence>
<sequence>MSYLMPIYQPLAIEFQRGEGCYLWDIEDKCYFDAISGVGVTLLGHAHPVIHAEIVAQSQTFLHLSNLFKHGWNERLAEKLAEITGLTQAFFCNSGTEANEAAIKIARAYGHQRGIQRPKIIVMQNAFHGRTLGALSATAKPAYREAFGPLLDGFEFVPFHDLAAIEHYQHDPDVVAVLLEPIQGEAGVNIASPLYLRQLRKLCDQQQWLLILDEIQCGLGRTGTWFFYQQAGIRPDILTIAKGLANGVPIGACLTHEKLGHLLQSGLHGSTFGGNPLACRVAYTVLDLLDKQYLATIADKGYKLLDLLQSRLTGLQNIQSVRGAGLMIGIELIHPVANIPQLASEKFGVLLNVTQGKVIRLLPPLIMTDAQVEYLAQQIALLLKELSQNYVESQP</sequence>
<dbReference type="RefSeq" id="WP_109426804.1">
    <property type="nucleotide sequence ID" value="NZ_OOGT01000009.1"/>
</dbReference>
<keyword evidence="5 7" id="KW-0663">Pyridoxal phosphate</keyword>
<dbReference type="InterPro" id="IPR015421">
    <property type="entry name" value="PyrdxlP-dep_Trfase_major"/>
</dbReference>
<evidence type="ECO:0000256" key="1">
    <source>
        <dbReference type="ARBA" id="ARBA00001933"/>
    </source>
</evidence>
<dbReference type="InterPro" id="IPR004636">
    <property type="entry name" value="AcOrn/SuccOrn_fam"/>
</dbReference>
<dbReference type="GO" id="GO:0030170">
    <property type="term" value="F:pyridoxal phosphate binding"/>
    <property type="evidence" value="ECO:0007669"/>
    <property type="project" value="InterPro"/>
</dbReference>
<dbReference type="GO" id="GO:0042802">
    <property type="term" value="F:identical protein binding"/>
    <property type="evidence" value="ECO:0007669"/>
    <property type="project" value="TreeGrafter"/>
</dbReference>
<dbReference type="NCBIfam" id="NF002325">
    <property type="entry name" value="PRK01278.1"/>
    <property type="match status" value="1"/>
</dbReference>
<accession>A0A2U3MV44</accession>
<evidence type="ECO:0000256" key="6">
    <source>
        <dbReference type="ARBA" id="ARBA00029440"/>
    </source>
</evidence>
<gene>
    <name evidence="8" type="primary">argD_1</name>
    <name evidence="8" type="ORF">KPC_0347</name>
</gene>
<dbReference type="PROSITE" id="PS00600">
    <property type="entry name" value="AA_TRANSFER_CLASS_3"/>
    <property type="match status" value="1"/>
</dbReference>
<dbReference type="InterPro" id="IPR005814">
    <property type="entry name" value="Aminotrans_3"/>
</dbReference>
<protein>
    <submittedName>
        <fullName evidence="8">Acetylornithine aminotransferase</fullName>
        <ecNumber evidence="8">2.6.1.11</ecNumber>
    </submittedName>
</protein>
<dbReference type="InterPro" id="IPR015424">
    <property type="entry name" value="PyrdxlP-dep_Trfase"/>
</dbReference>
<comment type="pathway">
    <text evidence="6">Amino-acid biosynthesis.</text>
</comment>
<name>A0A2U3MV44_9GAMM</name>
<keyword evidence="4 8" id="KW-0808">Transferase</keyword>
<dbReference type="GO" id="GO:0006526">
    <property type="term" value="P:L-arginine biosynthetic process"/>
    <property type="evidence" value="ECO:0007669"/>
    <property type="project" value="UniProtKB-ARBA"/>
</dbReference>
<dbReference type="CDD" id="cd00610">
    <property type="entry name" value="OAT_like"/>
    <property type="match status" value="1"/>
</dbReference>
<dbReference type="Pfam" id="PF00202">
    <property type="entry name" value="Aminotran_3"/>
    <property type="match status" value="1"/>
</dbReference>
<evidence type="ECO:0000313" key="8">
    <source>
        <dbReference type="EMBL" id="SPL69169.1"/>
    </source>
</evidence>
<dbReference type="SUPFAM" id="SSF53383">
    <property type="entry name" value="PLP-dependent transferases"/>
    <property type="match status" value="1"/>
</dbReference>
<evidence type="ECO:0000256" key="5">
    <source>
        <dbReference type="ARBA" id="ARBA00022898"/>
    </source>
</evidence>
<dbReference type="Gene3D" id="3.90.1150.10">
    <property type="entry name" value="Aspartate Aminotransferase, domain 1"/>
    <property type="match status" value="1"/>
</dbReference>
<comment type="cofactor">
    <cofactor evidence="1">
        <name>pyridoxal 5'-phosphate</name>
        <dbReference type="ChEBI" id="CHEBI:597326"/>
    </cofactor>
</comment>
<organism evidence="8 9">
    <name type="scientific">Acinetobacter stercoris</name>
    <dbReference type="NCBI Taxonomy" id="2126983"/>
    <lineage>
        <taxon>Bacteria</taxon>
        <taxon>Pseudomonadati</taxon>
        <taxon>Pseudomonadota</taxon>
        <taxon>Gammaproteobacteria</taxon>
        <taxon>Moraxellales</taxon>
        <taxon>Moraxellaceae</taxon>
        <taxon>Acinetobacter</taxon>
    </lineage>
</organism>
<evidence type="ECO:0000256" key="4">
    <source>
        <dbReference type="ARBA" id="ARBA00022679"/>
    </source>
</evidence>
<proteinExistence type="inferred from homology"/>
<dbReference type="PANTHER" id="PTHR11986">
    <property type="entry name" value="AMINOTRANSFERASE CLASS III"/>
    <property type="match status" value="1"/>
</dbReference>
<evidence type="ECO:0000313" key="9">
    <source>
        <dbReference type="Proteomes" id="UP000245974"/>
    </source>
</evidence>
<dbReference type="FunCoup" id="A0A2U3MV44">
    <property type="interactions" value="612"/>
</dbReference>
<dbReference type="EMBL" id="OOGT01000009">
    <property type="protein sequence ID" value="SPL69169.1"/>
    <property type="molecule type" value="Genomic_DNA"/>
</dbReference>
<dbReference type="InParanoid" id="A0A2U3MV44"/>
<keyword evidence="3" id="KW-0028">Amino-acid biosynthesis</keyword>
<dbReference type="InterPro" id="IPR050103">
    <property type="entry name" value="Class-III_PLP-dep_AT"/>
</dbReference>
<comment type="similarity">
    <text evidence="7">Belongs to the class-III pyridoxal-phosphate-dependent aminotransferase family.</text>
</comment>
<reference evidence="9" key="1">
    <citation type="submission" date="2018-03" db="EMBL/GenBank/DDBJ databases">
        <authorList>
            <person name="Blom J."/>
        </authorList>
    </citation>
    <scope>NUCLEOTIDE SEQUENCE [LARGE SCALE GENOMIC DNA]</scope>
    <source>
        <strain evidence="9">KPC-SM-21</strain>
    </source>
</reference>
<dbReference type="FunFam" id="3.40.640.10:FF:000004">
    <property type="entry name" value="Acetylornithine aminotransferase"/>
    <property type="match status" value="1"/>
</dbReference>
<dbReference type="Gene3D" id="3.40.640.10">
    <property type="entry name" value="Type I PLP-dependent aspartate aminotransferase-like (Major domain)"/>
    <property type="match status" value="1"/>
</dbReference>
<dbReference type="InterPro" id="IPR049704">
    <property type="entry name" value="Aminotrans_3_PPA_site"/>
</dbReference>
<dbReference type="PIRSF" id="PIRSF000521">
    <property type="entry name" value="Transaminase_4ab_Lys_Orn"/>
    <property type="match status" value="1"/>
</dbReference>
<dbReference type="OrthoDB" id="9801052at2"/>
<dbReference type="AlphaFoldDB" id="A0A2U3MV44"/>
<dbReference type="PANTHER" id="PTHR11986:SF79">
    <property type="entry name" value="ACETYLORNITHINE AMINOTRANSFERASE, MITOCHONDRIAL"/>
    <property type="match status" value="1"/>
</dbReference>